<keyword evidence="6 9" id="KW-1133">Transmembrane helix</keyword>
<comment type="function">
    <text evidence="9">Part of the tripartite ATP-independent periplasmic (TRAP) transport system.</text>
</comment>
<keyword evidence="4 9" id="KW-0997">Cell inner membrane</keyword>
<comment type="caution">
    <text evidence="11">The sequence shown here is derived from an EMBL/GenBank/DDBJ whole genome shotgun (WGS) entry which is preliminary data.</text>
</comment>
<dbReference type="Pfam" id="PF04290">
    <property type="entry name" value="DctQ"/>
    <property type="match status" value="1"/>
</dbReference>
<keyword evidence="2 9" id="KW-0813">Transport</keyword>
<feature type="transmembrane region" description="Helical" evidence="9">
    <location>
        <begin position="20"/>
        <end position="40"/>
    </location>
</feature>
<feature type="transmembrane region" description="Helical" evidence="9">
    <location>
        <begin position="135"/>
        <end position="157"/>
    </location>
</feature>
<keyword evidence="5 9" id="KW-0812">Transmembrane</keyword>
<comment type="similarity">
    <text evidence="8 9">Belongs to the TRAP transporter small permease family.</text>
</comment>
<comment type="subcellular location">
    <subcellularLocation>
        <location evidence="1 9">Cell inner membrane</location>
        <topology evidence="1 9">Multi-pass membrane protein</topology>
    </subcellularLocation>
</comment>
<evidence type="ECO:0000259" key="10">
    <source>
        <dbReference type="Pfam" id="PF04290"/>
    </source>
</evidence>
<evidence type="ECO:0000256" key="4">
    <source>
        <dbReference type="ARBA" id="ARBA00022519"/>
    </source>
</evidence>
<comment type="subunit">
    <text evidence="9">The complex comprises the extracytoplasmic solute receptor protein and the two transmembrane proteins.</text>
</comment>
<feature type="transmembrane region" description="Helical" evidence="9">
    <location>
        <begin position="52"/>
        <end position="69"/>
    </location>
</feature>
<organism evidence="11 12">
    <name type="scientific">Kordiimonas lipolytica</name>
    <dbReference type="NCBI Taxonomy" id="1662421"/>
    <lineage>
        <taxon>Bacteria</taxon>
        <taxon>Pseudomonadati</taxon>
        <taxon>Pseudomonadota</taxon>
        <taxon>Alphaproteobacteria</taxon>
        <taxon>Kordiimonadales</taxon>
        <taxon>Kordiimonadaceae</taxon>
        <taxon>Kordiimonas</taxon>
    </lineage>
</organism>
<keyword evidence="3" id="KW-1003">Cell membrane</keyword>
<reference evidence="12" key="1">
    <citation type="journal article" date="2019" name="Int. J. Syst. Evol. Microbiol.">
        <title>The Global Catalogue of Microorganisms (GCM) 10K type strain sequencing project: providing services to taxonomists for standard genome sequencing and annotation.</title>
        <authorList>
            <consortium name="The Broad Institute Genomics Platform"/>
            <consortium name="The Broad Institute Genome Sequencing Center for Infectious Disease"/>
            <person name="Wu L."/>
            <person name="Ma J."/>
        </authorList>
    </citation>
    <scope>NUCLEOTIDE SEQUENCE [LARGE SCALE GENOMIC DNA]</scope>
    <source>
        <strain evidence="12">CGMCC 1.15304</strain>
    </source>
</reference>
<evidence type="ECO:0000256" key="2">
    <source>
        <dbReference type="ARBA" id="ARBA00022448"/>
    </source>
</evidence>
<protein>
    <recommendedName>
        <fullName evidence="9">TRAP transporter small permease protein</fullName>
    </recommendedName>
</protein>
<evidence type="ECO:0000256" key="7">
    <source>
        <dbReference type="ARBA" id="ARBA00023136"/>
    </source>
</evidence>
<sequence length="167" mass="18385">MTARLVAALDAFQEKSGHVLAVLPLALVLIQFAVVLMVYVFATGSIQLQESLQYINAMMFLGGAGYTAVKDGHVRVDIFYSRMSERGQAIVNFCGTLFLLVPFLVLFWISALPYVMDSWAIKETSVEASGLPFVYILKSTLLLFALTLSLHAVADLMRFGGKLARKD</sequence>
<dbReference type="PANTHER" id="PTHR35011">
    <property type="entry name" value="2,3-DIKETO-L-GULONATE TRAP TRANSPORTER SMALL PERMEASE PROTEIN YIAM"/>
    <property type="match status" value="1"/>
</dbReference>
<dbReference type="PANTHER" id="PTHR35011:SF4">
    <property type="entry name" value="SLL1102 PROTEIN"/>
    <property type="match status" value="1"/>
</dbReference>
<proteinExistence type="inferred from homology"/>
<evidence type="ECO:0000256" key="3">
    <source>
        <dbReference type="ARBA" id="ARBA00022475"/>
    </source>
</evidence>
<dbReference type="EMBL" id="JBHSCR010000036">
    <property type="protein sequence ID" value="MFC4349883.1"/>
    <property type="molecule type" value="Genomic_DNA"/>
</dbReference>
<evidence type="ECO:0000256" key="8">
    <source>
        <dbReference type="ARBA" id="ARBA00038436"/>
    </source>
</evidence>
<dbReference type="InterPro" id="IPR055348">
    <property type="entry name" value="DctQ"/>
</dbReference>
<gene>
    <name evidence="11" type="ORF">ACFO5Q_18685</name>
</gene>
<dbReference type="RefSeq" id="WP_068144350.1">
    <property type="nucleotide sequence ID" value="NZ_JBHSCR010000036.1"/>
</dbReference>
<dbReference type="Proteomes" id="UP001595776">
    <property type="component" value="Unassembled WGS sequence"/>
</dbReference>
<evidence type="ECO:0000256" key="1">
    <source>
        <dbReference type="ARBA" id="ARBA00004429"/>
    </source>
</evidence>
<evidence type="ECO:0000256" key="6">
    <source>
        <dbReference type="ARBA" id="ARBA00022989"/>
    </source>
</evidence>
<evidence type="ECO:0000313" key="12">
    <source>
        <dbReference type="Proteomes" id="UP001595776"/>
    </source>
</evidence>
<feature type="domain" description="Tripartite ATP-independent periplasmic transporters DctQ component" evidence="10">
    <location>
        <begin position="27"/>
        <end position="158"/>
    </location>
</feature>
<keyword evidence="7 9" id="KW-0472">Membrane</keyword>
<evidence type="ECO:0000256" key="9">
    <source>
        <dbReference type="RuleBase" id="RU369079"/>
    </source>
</evidence>
<keyword evidence="12" id="KW-1185">Reference proteome</keyword>
<evidence type="ECO:0000256" key="5">
    <source>
        <dbReference type="ARBA" id="ARBA00022692"/>
    </source>
</evidence>
<dbReference type="InterPro" id="IPR007387">
    <property type="entry name" value="TRAP_DctQ"/>
</dbReference>
<evidence type="ECO:0000313" key="11">
    <source>
        <dbReference type="EMBL" id="MFC4349883.1"/>
    </source>
</evidence>
<feature type="transmembrane region" description="Helical" evidence="9">
    <location>
        <begin position="90"/>
        <end position="115"/>
    </location>
</feature>
<accession>A0ABV8UF40</accession>
<name>A0ABV8UF40_9PROT</name>